<dbReference type="GO" id="GO:0003677">
    <property type="term" value="F:DNA binding"/>
    <property type="evidence" value="ECO:0007669"/>
    <property type="project" value="UniProtKB-KW"/>
</dbReference>
<dbReference type="PANTHER" id="PTHR46558">
    <property type="entry name" value="TRACRIPTIONAL REGULATORY PROTEIN-RELATED-RELATED"/>
    <property type="match status" value="1"/>
</dbReference>
<dbReference type="Gene3D" id="1.10.260.40">
    <property type="entry name" value="lambda repressor-like DNA-binding domains"/>
    <property type="match status" value="1"/>
</dbReference>
<dbReference type="InterPro" id="IPR010982">
    <property type="entry name" value="Lambda_DNA-bd_dom_sf"/>
</dbReference>
<proteinExistence type="predicted"/>
<evidence type="ECO:0000313" key="3">
    <source>
        <dbReference type="EMBL" id="MCQ4949559.1"/>
    </source>
</evidence>
<name>A0AAW5KF42_9FIRM</name>
<keyword evidence="1" id="KW-0238">DNA-binding</keyword>
<dbReference type="SMART" id="SM00530">
    <property type="entry name" value="HTH_XRE"/>
    <property type="match status" value="1"/>
</dbReference>
<dbReference type="InterPro" id="IPR001387">
    <property type="entry name" value="Cro/C1-type_HTH"/>
</dbReference>
<gene>
    <name evidence="3" type="ORF">NE646_07745</name>
</gene>
<dbReference type="CDD" id="cd00093">
    <property type="entry name" value="HTH_XRE"/>
    <property type="match status" value="1"/>
</dbReference>
<reference evidence="3" key="1">
    <citation type="submission" date="2022-06" db="EMBL/GenBank/DDBJ databases">
        <title>Isolation of gut microbiota from human fecal samples.</title>
        <authorList>
            <person name="Pamer E.G."/>
            <person name="Barat B."/>
            <person name="Waligurski E."/>
            <person name="Medina S."/>
            <person name="Paddock L."/>
            <person name="Mostad J."/>
        </authorList>
    </citation>
    <scope>NUCLEOTIDE SEQUENCE</scope>
    <source>
        <strain evidence="3">DFI.7.96</strain>
    </source>
</reference>
<dbReference type="EMBL" id="JANGAB010000003">
    <property type="protein sequence ID" value="MCQ4949559.1"/>
    <property type="molecule type" value="Genomic_DNA"/>
</dbReference>
<dbReference type="SUPFAM" id="SSF47413">
    <property type="entry name" value="lambda repressor-like DNA-binding domains"/>
    <property type="match status" value="1"/>
</dbReference>
<dbReference type="PANTHER" id="PTHR46558:SF13">
    <property type="entry name" value="HTH-TYPE TRANSCRIPTIONAL REGULATOR IMMR"/>
    <property type="match status" value="1"/>
</dbReference>
<accession>A0AAW5KF42</accession>
<sequence>MKNRQLADQLTALRRDAGLSQEELAARLGVSRPAVSRWERGAALPGVENLTALAALYGVGAEELLAAPGPAAPAQPSPRRRQSAKGPVYGLLGLSLALRLAATVWNNLEIRKVSFWKCPQIRHFSRFVQTIGLISPCRIGIMMTIILG</sequence>
<dbReference type="AlphaFoldDB" id="A0AAW5KF42"/>
<evidence type="ECO:0000259" key="2">
    <source>
        <dbReference type="PROSITE" id="PS50943"/>
    </source>
</evidence>
<dbReference type="Proteomes" id="UP001205063">
    <property type="component" value="Unassembled WGS sequence"/>
</dbReference>
<feature type="domain" description="HTH cro/C1-type" evidence="2">
    <location>
        <begin position="10"/>
        <end position="64"/>
    </location>
</feature>
<evidence type="ECO:0000256" key="1">
    <source>
        <dbReference type="ARBA" id="ARBA00023125"/>
    </source>
</evidence>
<organism evidence="3 4">
    <name type="scientific">Bittarella massiliensis</name>
    <name type="common">ex Durand et al. 2017</name>
    <dbReference type="NCBI Taxonomy" id="1720313"/>
    <lineage>
        <taxon>Bacteria</taxon>
        <taxon>Bacillati</taxon>
        <taxon>Bacillota</taxon>
        <taxon>Clostridia</taxon>
        <taxon>Eubacteriales</taxon>
        <taxon>Oscillospiraceae</taxon>
        <taxon>Bittarella (ex Durand et al. 2017)</taxon>
    </lineage>
</organism>
<comment type="caution">
    <text evidence="3">The sequence shown here is derived from an EMBL/GenBank/DDBJ whole genome shotgun (WGS) entry which is preliminary data.</text>
</comment>
<evidence type="ECO:0000313" key="4">
    <source>
        <dbReference type="Proteomes" id="UP001205063"/>
    </source>
</evidence>
<protein>
    <submittedName>
        <fullName evidence="3">Helix-turn-helix domain-containing protein</fullName>
    </submittedName>
</protein>
<dbReference type="RefSeq" id="WP_256136103.1">
    <property type="nucleotide sequence ID" value="NZ_JANGAB010000003.1"/>
</dbReference>
<dbReference type="PROSITE" id="PS50943">
    <property type="entry name" value="HTH_CROC1"/>
    <property type="match status" value="1"/>
</dbReference>
<dbReference type="Pfam" id="PF01381">
    <property type="entry name" value="HTH_3"/>
    <property type="match status" value="1"/>
</dbReference>